<reference evidence="3" key="1">
    <citation type="submission" date="2019-08" db="EMBL/GenBank/DDBJ databases">
        <authorList>
            <person name="Zheng X."/>
        </authorList>
    </citation>
    <scope>NUCLEOTIDE SEQUENCE [LARGE SCALE GENOMIC DNA]</scope>
    <source>
        <strain evidence="3">FJAT-25496</strain>
    </source>
</reference>
<dbReference type="InterPro" id="IPR012337">
    <property type="entry name" value="RNaseH-like_sf"/>
</dbReference>
<dbReference type="OrthoDB" id="501284at2"/>
<name>A0A5B8YZ81_CYTDA</name>
<sequence>MKMSFLRLVVGDEFEWYGVKYAVFAVEPPNIRIQRLDGIMVVTDIGYIDLITSPSFNPLKVLRNKIIKQEDGTETTLRSVVDNLTDKQKEVIQKRFEMIKPVLLLEKIKQGDLKSVAVFNEYYSDLLIEGECITTLTKEKLLEAIKAKYKKSVRQLKRYLSSYLKEELNSPKNGLEGLVPDGYKTDVIRNDETVIQICHPHNKNLVLDTIKIRLNGEYGNLIKNVIENYYLKKRRPNISSTHQQLEILCYKNGLKPIPYETLYHIITHRLSVKVMERMRLGKIAEQKYDPITRGFTNEIAIAPLHIVEIDHTPLDIKLIDERTGQLLDRCYITLGIDLKTRMIWCLHVAFEPPSANKVQKAILHGILTKKTKKRYNTLNEWDMFGIPSIFYLDNGKEFFNSHVRTIIEEYLGAQVMHRPRETPNYGGTIERVFGTINAQLIHNLAGTTKSNVHELGDYDASKEAIFTLKDIEELLTVYITDVYHHKPHSELPLEFPTPTLMYYQGIEITGYPEIIEEQDEEEFAVKLLPKVIRTFSRDGIQFGNVLYNSSFASKYIGKQKKYTIKHNDDDISSIYLLDPDTSEYVSIPAQNPKYEDLKGMNRYLYNDLLKTLRETGKMNIKAIPGSRDLVKGIALLKERYEAKMKNNSSMKRKAIRAGFTLVTNQELEQLTVNKPTIKSSTDLEDLINEFNQELLEGK</sequence>
<dbReference type="GO" id="GO:0015074">
    <property type="term" value="P:DNA integration"/>
    <property type="evidence" value="ECO:0007669"/>
    <property type="project" value="InterPro"/>
</dbReference>
<gene>
    <name evidence="2" type="ORF">FSZ17_01090</name>
</gene>
<dbReference type="STRING" id="1742359.GCA_001439625_01028"/>
<feature type="domain" description="Integrase catalytic" evidence="1">
    <location>
        <begin position="299"/>
        <end position="500"/>
    </location>
</feature>
<dbReference type="EMBL" id="CP042593">
    <property type="protein sequence ID" value="QED46010.1"/>
    <property type="molecule type" value="Genomic_DNA"/>
</dbReference>
<evidence type="ECO:0000259" key="1">
    <source>
        <dbReference type="PROSITE" id="PS50994"/>
    </source>
</evidence>
<dbReference type="InterPro" id="IPR001584">
    <property type="entry name" value="Integrase_cat-core"/>
</dbReference>
<proteinExistence type="predicted"/>
<dbReference type="Pfam" id="PF09299">
    <property type="entry name" value="Mu-transpos_C"/>
    <property type="match status" value="1"/>
</dbReference>
<dbReference type="KEGG" id="bda:FSZ17_01090"/>
<organism evidence="2 3">
    <name type="scientific">Cytobacillus dafuensis</name>
    <name type="common">Bacillus dafuensis</name>
    <dbReference type="NCBI Taxonomy" id="1742359"/>
    <lineage>
        <taxon>Bacteria</taxon>
        <taxon>Bacillati</taxon>
        <taxon>Bacillota</taxon>
        <taxon>Bacilli</taxon>
        <taxon>Bacillales</taxon>
        <taxon>Bacillaceae</taxon>
        <taxon>Cytobacillus</taxon>
    </lineage>
</organism>
<dbReference type="Gene3D" id="3.30.420.10">
    <property type="entry name" value="Ribonuclease H-like superfamily/Ribonuclease H"/>
    <property type="match status" value="1"/>
</dbReference>
<keyword evidence="3" id="KW-1185">Reference proteome</keyword>
<dbReference type="Proteomes" id="UP000321555">
    <property type="component" value="Chromosome"/>
</dbReference>
<evidence type="ECO:0000313" key="3">
    <source>
        <dbReference type="Proteomes" id="UP000321555"/>
    </source>
</evidence>
<dbReference type="SUPFAM" id="SSF53098">
    <property type="entry name" value="Ribonuclease H-like"/>
    <property type="match status" value="1"/>
</dbReference>
<dbReference type="GO" id="GO:0003676">
    <property type="term" value="F:nucleic acid binding"/>
    <property type="evidence" value="ECO:0007669"/>
    <property type="project" value="InterPro"/>
</dbReference>
<dbReference type="InterPro" id="IPR036397">
    <property type="entry name" value="RNaseH_sf"/>
</dbReference>
<dbReference type="InterPro" id="IPR015378">
    <property type="entry name" value="Transposase-like_Mu_C"/>
</dbReference>
<dbReference type="PROSITE" id="PS50994">
    <property type="entry name" value="INTEGRASE"/>
    <property type="match status" value="1"/>
</dbReference>
<protein>
    <submittedName>
        <fullName evidence="2">DDE-type integrase/transposase/recombinase</fullName>
    </submittedName>
</protein>
<accession>A0A5B8YZ81</accession>
<evidence type="ECO:0000313" key="2">
    <source>
        <dbReference type="EMBL" id="QED46010.1"/>
    </source>
</evidence>
<dbReference type="AlphaFoldDB" id="A0A5B8YZ81"/>